<dbReference type="InterPro" id="IPR035242">
    <property type="entry name" value="DUF5329"/>
</dbReference>
<name>A0A1W1EE17_9ZZZZ</name>
<reference evidence="1" key="1">
    <citation type="submission" date="2016-10" db="EMBL/GenBank/DDBJ databases">
        <authorList>
            <person name="de Groot N.N."/>
        </authorList>
    </citation>
    <scope>NUCLEOTIDE SEQUENCE</scope>
</reference>
<dbReference type="Pfam" id="PF17263">
    <property type="entry name" value="DUF5329"/>
    <property type="match status" value="1"/>
</dbReference>
<sequence>MLKKLFLIMSLLVLPALADTTEEINHLINYVKTSKCSYIRDGKTYTGSEGAKHITAKYDYYKDKINTAEDFIRLSATKSILLGTKYYIECPGSPKVESKKWLLEELKKFRSK</sequence>
<accession>A0A1W1EE17</accession>
<gene>
    <name evidence="1" type="ORF">MNB_SV-5-1787</name>
</gene>
<dbReference type="AlphaFoldDB" id="A0A1W1EE17"/>
<organism evidence="1">
    <name type="scientific">hydrothermal vent metagenome</name>
    <dbReference type="NCBI Taxonomy" id="652676"/>
    <lineage>
        <taxon>unclassified sequences</taxon>
        <taxon>metagenomes</taxon>
        <taxon>ecological metagenomes</taxon>
    </lineage>
</organism>
<evidence type="ECO:0000313" key="1">
    <source>
        <dbReference type="EMBL" id="SFZ98274.1"/>
    </source>
</evidence>
<protein>
    <submittedName>
        <fullName evidence="1">Uncharacterized protein</fullName>
    </submittedName>
</protein>
<proteinExistence type="predicted"/>
<dbReference type="EMBL" id="FPKX01000044">
    <property type="protein sequence ID" value="SFZ98274.1"/>
    <property type="molecule type" value="Genomic_DNA"/>
</dbReference>